<evidence type="ECO:0008006" key="4">
    <source>
        <dbReference type="Google" id="ProtNLM"/>
    </source>
</evidence>
<keyword evidence="1" id="KW-0472">Membrane</keyword>
<sequence>MTNLIRGHIYQLKKDRFFYGCLGIGLIFLAVSIRIFLLGFTSDTGMTRMMQTFLGGDMVLYAFMVLAANIIAEVYRSGAMKNIVGRGISKKSYYLSMVFTISGAYVLVMLVLSIFMGIFAMSKYGMGTLEYPAYFALSLVAKILFVMAHISFAVTMAVLTQNVITGAIFGFLVPYIPQAVEMVLGIFKIHISLDFIKLSAHMPSVYEASNQLSTFLPCFLVAGGYLILSFLIGFQRLKGQDIK</sequence>
<keyword evidence="1" id="KW-1133">Transmembrane helix</keyword>
<gene>
    <name evidence="2" type="ORF">SAMN02745138_00080</name>
</gene>
<evidence type="ECO:0000313" key="2">
    <source>
        <dbReference type="EMBL" id="SHJ54891.1"/>
    </source>
</evidence>
<keyword evidence="1" id="KW-0812">Transmembrane</keyword>
<feature type="transmembrane region" description="Helical" evidence="1">
    <location>
        <begin position="166"/>
        <end position="191"/>
    </location>
</feature>
<dbReference type="EMBL" id="FRAH01000003">
    <property type="protein sequence ID" value="SHJ54891.1"/>
    <property type="molecule type" value="Genomic_DNA"/>
</dbReference>
<proteinExistence type="predicted"/>
<organism evidence="2 3">
    <name type="scientific">Anaerotignum lactatifermentans DSM 14214</name>
    <dbReference type="NCBI Taxonomy" id="1121323"/>
    <lineage>
        <taxon>Bacteria</taxon>
        <taxon>Bacillati</taxon>
        <taxon>Bacillota</taxon>
        <taxon>Clostridia</taxon>
        <taxon>Lachnospirales</taxon>
        <taxon>Anaerotignaceae</taxon>
        <taxon>Anaerotignum</taxon>
    </lineage>
</organism>
<evidence type="ECO:0000313" key="3">
    <source>
        <dbReference type="Proteomes" id="UP000183975"/>
    </source>
</evidence>
<feature type="transmembrane region" description="Helical" evidence="1">
    <location>
        <begin position="211"/>
        <end position="234"/>
    </location>
</feature>
<dbReference type="AlphaFoldDB" id="A0A1M6K7E2"/>
<feature type="transmembrane region" description="Helical" evidence="1">
    <location>
        <begin position="133"/>
        <end position="159"/>
    </location>
</feature>
<dbReference type="Proteomes" id="UP000183975">
    <property type="component" value="Unassembled WGS sequence"/>
</dbReference>
<accession>A0A1M6K7E2</accession>
<evidence type="ECO:0000256" key="1">
    <source>
        <dbReference type="SAM" id="Phobius"/>
    </source>
</evidence>
<name>A0A1M6K7E2_9FIRM</name>
<protein>
    <recommendedName>
        <fullName evidence="4">ABC-2 family transporter protein</fullName>
    </recommendedName>
</protein>
<reference evidence="2 3" key="1">
    <citation type="submission" date="2016-11" db="EMBL/GenBank/DDBJ databases">
        <authorList>
            <person name="Jaros S."/>
            <person name="Januszkiewicz K."/>
            <person name="Wedrychowicz H."/>
        </authorList>
    </citation>
    <scope>NUCLEOTIDE SEQUENCE [LARGE SCALE GENOMIC DNA]</scope>
    <source>
        <strain evidence="2 3">DSM 14214</strain>
    </source>
</reference>
<feature type="transmembrane region" description="Helical" evidence="1">
    <location>
        <begin position="52"/>
        <end position="72"/>
    </location>
</feature>
<feature type="transmembrane region" description="Helical" evidence="1">
    <location>
        <begin position="93"/>
        <end position="121"/>
    </location>
</feature>
<keyword evidence="3" id="KW-1185">Reference proteome</keyword>
<feature type="transmembrane region" description="Helical" evidence="1">
    <location>
        <begin position="17"/>
        <end position="40"/>
    </location>
</feature>